<organism evidence="1 2">
    <name type="scientific">Suillus fuscotomentosus</name>
    <dbReference type="NCBI Taxonomy" id="1912939"/>
    <lineage>
        <taxon>Eukaryota</taxon>
        <taxon>Fungi</taxon>
        <taxon>Dikarya</taxon>
        <taxon>Basidiomycota</taxon>
        <taxon>Agaricomycotina</taxon>
        <taxon>Agaricomycetes</taxon>
        <taxon>Agaricomycetidae</taxon>
        <taxon>Boletales</taxon>
        <taxon>Suillineae</taxon>
        <taxon>Suillaceae</taxon>
        <taxon>Suillus</taxon>
    </lineage>
</organism>
<accession>A0AAD4HEZ6</accession>
<proteinExistence type="predicted"/>
<gene>
    <name evidence="1" type="ORF">F5891DRAFT_893707</name>
</gene>
<comment type="caution">
    <text evidence="1">The sequence shown here is derived from an EMBL/GenBank/DDBJ whole genome shotgun (WGS) entry which is preliminary data.</text>
</comment>
<dbReference type="RefSeq" id="XP_041219724.1">
    <property type="nucleotide sequence ID" value="XM_041373337.1"/>
</dbReference>
<feature type="non-terminal residue" evidence="1">
    <location>
        <position position="1"/>
    </location>
</feature>
<dbReference type="GeneID" id="64667635"/>
<reference evidence="1" key="1">
    <citation type="journal article" date="2020" name="New Phytol.">
        <title>Comparative genomics reveals dynamic genome evolution in host specialist ectomycorrhizal fungi.</title>
        <authorList>
            <person name="Lofgren L.A."/>
            <person name="Nguyen N.H."/>
            <person name="Vilgalys R."/>
            <person name="Ruytinx J."/>
            <person name="Liao H.L."/>
            <person name="Branco S."/>
            <person name="Kuo A."/>
            <person name="LaButti K."/>
            <person name="Lipzen A."/>
            <person name="Andreopoulos W."/>
            <person name="Pangilinan J."/>
            <person name="Riley R."/>
            <person name="Hundley H."/>
            <person name="Na H."/>
            <person name="Barry K."/>
            <person name="Grigoriev I.V."/>
            <person name="Stajich J.E."/>
            <person name="Kennedy P.G."/>
        </authorList>
    </citation>
    <scope>NUCLEOTIDE SEQUENCE</scope>
    <source>
        <strain evidence="1">FC203</strain>
    </source>
</reference>
<name>A0AAD4HEZ6_9AGAM</name>
<dbReference type="AlphaFoldDB" id="A0AAD4HEZ6"/>
<evidence type="ECO:0000313" key="1">
    <source>
        <dbReference type="EMBL" id="KAG1894148.1"/>
    </source>
</evidence>
<protein>
    <submittedName>
        <fullName evidence="1">Uncharacterized protein</fullName>
    </submittedName>
</protein>
<sequence length="67" mass="7798">QSEEEVPFNLDNLRKHLAQVTLARRVLPEDLASRQKLLEESVYDVAVERLRHEAKLFDELGLGNREL</sequence>
<dbReference type="EMBL" id="JABBWK010000084">
    <property type="protein sequence ID" value="KAG1894148.1"/>
    <property type="molecule type" value="Genomic_DNA"/>
</dbReference>
<dbReference type="Proteomes" id="UP001195769">
    <property type="component" value="Unassembled WGS sequence"/>
</dbReference>
<evidence type="ECO:0000313" key="2">
    <source>
        <dbReference type="Proteomes" id="UP001195769"/>
    </source>
</evidence>
<keyword evidence="2" id="KW-1185">Reference proteome</keyword>
<feature type="non-terminal residue" evidence="1">
    <location>
        <position position="67"/>
    </location>
</feature>